<feature type="region of interest" description="Disordered" evidence="1">
    <location>
        <begin position="34"/>
        <end position="63"/>
    </location>
</feature>
<comment type="caution">
    <text evidence="3">The sequence shown here is derived from an EMBL/GenBank/DDBJ whole genome shotgun (WGS) entry which is preliminary data.</text>
</comment>
<dbReference type="PANTHER" id="PTHR37841">
    <property type="entry name" value="GLR2918 PROTEIN"/>
    <property type="match status" value="1"/>
</dbReference>
<dbReference type="HOGENOM" id="CLU_550663_0_0_9"/>
<feature type="signal peptide" evidence="2">
    <location>
        <begin position="1"/>
        <end position="25"/>
    </location>
</feature>
<feature type="compositionally biased region" description="Basic and acidic residues" evidence="1">
    <location>
        <begin position="53"/>
        <end position="62"/>
    </location>
</feature>
<reference evidence="3 4" key="1">
    <citation type="submission" date="2011-08" db="EMBL/GenBank/DDBJ databases">
        <authorList>
            <person name="Weinstock G."/>
            <person name="Sodergren E."/>
            <person name="Clifton S."/>
            <person name="Fulton L."/>
            <person name="Fulton B."/>
            <person name="Courtney L."/>
            <person name="Fronick C."/>
            <person name="Harrison M."/>
            <person name="Strong C."/>
            <person name="Farmer C."/>
            <person name="Delahaunty K."/>
            <person name="Markovic C."/>
            <person name="Hall O."/>
            <person name="Minx P."/>
            <person name="Tomlinson C."/>
            <person name="Mitreva M."/>
            <person name="Hou S."/>
            <person name="Chen J."/>
            <person name="Wollam A."/>
            <person name="Pepin K.H."/>
            <person name="Johnson M."/>
            <person name="Bhonagiri V."/>
            <person name="Zhang X."/>
            <person name="Suruliraj S."/>
            <person name="Warren W."/>
            <person name="Chinwalla A."/>
            <person name="Mardis E.R."/>
            <person name="Wilson R.K."/>
        </authorList>
    </citation>
    <scope>NUCLEOTIDE SEQUENCE [LARGE SCALE GENOMIC DNA]</scope>
    <source>
        <strain evidence="3 4">F0357</strain>
    </source>
</reference>
<dbReference type="InterPro" id="IPR032774">
    <property type="entry name" value="WG_beta_rep"/>
</dbReference>
<organism evidence="3 4">
    <name type="scientific">Anaeroglobus geminatus F0357</name>
    <dbReference type="NCBI Taxonomy" id="861450"/>
    <lineage>
        <taxon>Bacteria</taxon>
        <taxon>Bacillati</taxon>
        <taxon>Bacillota</taxon>
        <taxon>Negativicutes</taxon>
        <taxon>Veillonellales</taxon>
        <taxon>Veillonellaceae</taxon>
        <taxon>Anaeroglobus</taxon>
    </lineage>
</organism>
<dbReference type="STRING" id="861450.HMPREF0080_00266"/>
<protein>
    <recommendedName>
        <fullName evidence="5">WG repeat-containing protein</fullName>
    </recommendedName>
</protein>
<gene>
    <name evidence="3" type="ORF">HMPREF0080_00266</name>
</gene>
<dbReference type="PANTHER" id="PTHR37841:SF1">
    <property type="entry name" value="DUF3298 DOMAIN-CONTAINING PROTEIN"/>
    <property type="match status" value="1"/>
</dbReference>
<dbReference type="AlphaFoldDB" id="G9YF56"/>
<dbReference type="Proteomes" id="UP000005481">
    <property type="component" value="Unassembled WGS sequence"/>
</dbReference>
<dbReference type="EMBL" id="AGCJ01000009">
    <property type="protein sequence ID" value="EHM43391.1"/>
    <property type="molecule type" value="Genomic_DNA"/>
</dbReference>
<dbReference type="eggNOG" id="COG5263">
    <property type="taxonomic scope" value="Bacteria"/>
</dbReference>
<name>G9YF56_9FIRM</name>
<evidence type="ECO:0000313" key="4">
    <source>
        <dbReference type="Proteomes" id="UP000005481"/>
    </source>
</evidence>
<keyword evidence="4" id="KW-1185">Reference proteome</keyword>
<evidence type="ECO:0000313" key="3">
    <source>
        <dbReference type="EMBL" id="EHM43391.1"/>
    </source>
</evidence>
<proteinExistence type="predicted"/>
<evidence type="ECO:0000256" key="1">
    <source>
        <dbReference type="SAM" id="MobiDB-lite"/>
    </source>
</evidence>
<accession>G9YF56</accession>
<dbReference type="RefSeq" id="WP_006789251.1">
    <property type="nucleotide sequence ID" value="NZ_JH417567.1"/>
</dbReference>
<feature type="chain" id="PRO_5003528995" description="WG repeat-containing protein" evidence="2">
    <location>
        <begin position="26"/>
        <end position="491"/>
    </location>
</feature>
<sequence>MKKKIIKSVLSAAALSIAVTIGVQAEEPAHIYEHTHREEASTTVTTSQTTSVERTKSTEKRAGASVNSGIGEIFIPKIRDHRAPSGLAGKIHGRYDENYRAGVLGTFKDNGKYGLLGTDGTVLVQPQYKEITAAANAGQFWTKEKKNRILIDKTGRILPSDTPQKKVHIDGDDGIRPFHENGKYGFKDSNDKILLPPVYKEVLAPFSEGIAFVRNGKGKKVAVDTTGRELFDVPYDELFAYRKGLAEYHRAVHKFNWGGVLGVVLGGVIDHGTYYGPELSLSYDGIKRGYIDRTGAIVIDSKNDEVWPISDFGTFVKNKGKLGYVNRQGRYIIAPGNYDVSKESWDDINGNVALKDKETGKYAIFSVVDGVQLTDFAYDNVTFLSADRLSVTKNKVQYLIDGTTGAIVATFPEKAVIYVFGDEYTWMNVDKKYSIIDKAGRVLYTDTQGDISGVTLFNNGLSIVKVNGLYGVMDVRGAWVVKPRYKEITRL</sequence>
<evidence type="ECO:0008006" key="5">
    <source>
        <dbReference type="Google" id="ProtNLM"/>
    </source>
</evidence>
<keyword evidence="2" id="KW-0732">Signal</keyword>
<evidence type="ECO:0000256" key="2">
    <source>
        <dbReference type="SAM" id="SignalP"/>
    </source>
</evidence>
<feature type="compositionally biased region" description="Low complexity" evidence="1">
    <location>
        <begin position="41"/>
        <end position="52"/>
    </location>
</feature>
<dbReference type="Pfam" id="PF14903">
    <property type="entry name" value="WG_beta_rep"/>
    <property type="match status" value="1"/>
</dbReference>